<dbReference type="PANTHER" id="PTHR46796">
    <property type="entry name" value="HTH-TYPE TRANSCRIPTIONAL ACTIVATOR RHAS-RELATED"/>
    <property type="match status" value="1"/>
</dbReference>
<dbReference type="EMBL" id="CP042305">
    <property type="protein sequence ID" value="QDZ16490.1"/>
    <property type="molecule type" value="Genomic_DNA"/>
</dbReference>
<dbReference type="Pfam" id="PF12833">
    <property type="entry name" value="HTH_18"/>
    <property type="match status" value="1"/>
</dbReference>
<dbReference type="PROSITE" id="PS01124">
    <property type="entry name" value="HTH_ARAC_FAMILY_2"/>
    <property type="match status" value="1"/>
</dbReference>
<dbReference type="InterPro" id="IPR018060">
    <property type="entry name" value="HTH_AraC"/>
</dbReference>
<dbReference type="Gene3D" id="1.10.10.60">
    <property type="entry name" value="Homeodomain-like"/>
    <property type="match status" value="1"/>
</dbReference>
<keyword evidence="3" id="KW-0804">Transcription</keyword>
<evidence type="ECO:0000256" key="1">
    <source>
        <dbReference type="ARBA" id="ARBA00023015"/>
    </source>
</evidence>
<organism evidence="5 6">
    <name type="scientific">Humibacter ginsenosidimutans</name>
    <dbReference type="NCBI Taxonomy" id="2599293"/>
    <lineage>
        <taxon>Bacteria</taxon>
        <taxon>Bacillati</taxon>
        <taxon>Actinomycetota</taxon>
        <taxon>Actinomycetes</taxon>
        <taxon>Micrococcales</taxon>
        <taxon>Microbacteriaceae</taxon>
        <taxon>Humibacter</taxon>
    </lineage>
</organism>
<gene>
    <name evidence="5" type="ORF">FPZ11_18610</name>
</gene>
<evidence type="ECO:0000256" key="2">
    <source>
        <dbReference type="ARBA" id="ARBA00023125"/>
    </source>
</evidence>
<evidence type="ECO:0000256" key="3">
    <source>
        <dbReference type="ARBA" id="ARBA00023163"/>
    </source>
</evidence>
<dbReference type="PROSITE" id="PS00041">
    <property type="entry name" value="HTH_ARAC_FAMILY_1"/>
    <property type="match status" value="1"/>
</dbReference>
<dbReference type="Proteomes" id="UP000320216">
    <property type="component" value="Chromosome"/>
</dbReference>
<keyword evidence="6" id="KW-1185">Reference proteome</keyword>
<dbReference type="KEGG" id="huw:FPZ11_18610"/>
<evidence type="ECO:0000313" key="6">
    <source>
        <dbReference type="Proteomes" id="UP000320216"/>
    </source>
</evidence>
<protein>
    <submittedName>
        <fullName evidence="5">Helix-turn-helix transcriptional regulator</fullName>
    </submittedName>
</protein>
<dbReference type="SUPFAM" id="SSF46689">
    <property type="entry name" value="Homeodomain-like"/>
    <property type="match status" value="2"/>
</dbReference>
<dbReference type="PANTHER" id="PTHR46796:SF13">
    <property type="entry name" value="HTH-TYPE TRANSCRIPTIONAL ACTIVATOR RHAS"/>
    <property type="match status" value="1"/>
</dbReference>
<keyword evidence="2" id="KW-0238">DNA-binding</keyword>
<dbReference type="InterPro" id="IPR050204">
    <property type="entry name" value="AraC_XylS_family_regulators"/>
</dbReference>
<dbReference type="SMART" id="SM00342">
    <property type="entry name" value="HTH_ARAC"/>
    <property type="match status" value="1"/>
</dbReference>
<accession>A0A5B8MAD6</accession>
<reference evidence="5 6" key="1">
    <citation type="submission" date="2019-07" db="EMBL/GenBank/DDBJ databases">
        <title>Full genome sequence of Humibacter sp. WJ7-1.</title>
        <authorList>
            <person name="Im W.-T."/>
        </authorList>
    </citation>
    <scope>NUCLEOTIDE SEQUENCE [LARGE SCALE GENOMIC DNA]</scope>
    <source>
        <strain evidence="5 6">WJ7-1</strain>
    </source>
</reference>
<feature type="domain" description="HTH araC/xylS-type" evidence="4">
    <location>
        <begin position="149"/>
        <end position="247"/>
    </location>
</feature>
<name>A0A5B8MAD6_9MICO</name>
<proteinExistence type="predicted"/>
<evidence type="ECO:0000313" key="5">
    <source>
        <dbReference type="EMBL" id="QDZ16490.1"/>
    </source>
</evidence>
<dbReference type="GO" id="GO:0003700">
    <property type="term" value="F:DNA-binding transcription factor activity"/>
    <property type="evidence" value="ECO:0007669"/>
    <property type="project" value="InterPro"/>
</dbReference>
<dbReference type="InterPro" id="IPR018062">
    <property type="entry name" value="HTH_AraC-typ_CS"/>
</dbReference>
<sequence>MSWLMSRLNRVCLSTEEALVELSGPRWVYVETGELLLSMLGSRNRIGAADAVLLDASTSYRLVAAVDSVVVVADLHASGRSGVPSPLIVRHFAARHPGLTALVGSCPQQGPGTGTAHFTESYGNLIAAAMTASWHEDSGRPEETDPVVDAIVSALTVHPEETWSVERMAELVHLSRSALGERFRRSFGLGPMEVLRQIRMDRARGLLRDGTLRVESIASRVGYGSAAAFVRAFVAQHGLPPQQWRESQLRVRASGDEGAGRAAKPALAAIATTAPTINAVLTP</sequence>
<keyword evidence="1" id="KW-0805">Transcription regulation</keyword>
<dbReference type="OrthoDB" id="9801123at2"/>
<dbReference type="AlphaFoldDB" id="A0A5B8MAD6"/>
<dbReference type="GO" id="GO:0043565">
    <property type="term" value="F:sequence-specific DNA binding"/>
    <property type="evidence" value="ECO:0007669"/>
    <property type="project" value="InterPro"/>
</dbReference>
<dbReference type="InterPro" id="IPR009057">
    <property type="entry name" value="Homeodomain-like_sf"/>
</dbReference>
<evidence type="ECO:0000259" key="4">
    <source>
        <dbReference type="PROSITE" id="PS01124"/>
    </source>
</evidence>